<sequence length="147" mass="16034">MERMDTLLQQSQHTRPSIATLLRTAVSLTFAGEDHRADTVEDLLHVLRRHGRTPRTRDLNSAVRSLSQDPSTAHAALAGVLHLSIDRKTRAVPPDLATFHVAMQAAGRAGKAELGLSLLEQMREEGLEPTAVTMDITRGLLGDRPSS</sequence>
<evidence type="ECO:0000313" key="2">
    <source>
        <dbReference type="EMBL" id="CAD9666881.1"/>
    </source>
</evidence>
<accession>A0A7S2W4P8</accession>
<evidence type="ECO:0008006" key="3">
    <source>
        <dbReference type="Google" id="ProtNLM"/>
    </source>
</evidence>
<proteinExistence type="predicted"/>
<dbReference type="InterPro" id="IPR002885">
    <property type="entry name" value="PPR_rpt"/>
</dbReference>
<dbReference type="AlphaFoldDB" id="A0A7S2W4P8"/>
<dbReference type="Gene3D" id="1.25.40.10">
    <property type="entry name" value="Tetratricopeptide repeat domain"/>
    <property type="match status" value="1"/>
</dbReference>
<organism evidence="2">
    <name type="scientific">Rhizochromulina marina</name>
    <dbReference type="NCBI Taxonomy" id="1034831"/>
    <lineage>
        <taxon>Eukaryota</taxon>
        <taxon>Sar</taxon>
        <taxon>Stramenopiles</taxon>
        <taxon>Ochrophyta</taxon>
        <taxon>Dictyochophyceae</taxon>
        <taxon>Rhizochromulinales</taxon>
        <taxon>Rhizochromulina</taxon>
    </lineage>
</organism>
<name>A0A7S2W4P8_9STRA</name>
<gene>
    <name evidence="2" type="ORF">RMAR1173_LOCUS3021</name>
</gene>
<protein>
    <recommendedName>
        <fullName evidence="3">Pentacotripeptide-repeat region of PRORP domain-containing protein</fullName>
    </recommendedName>
</protein>
<dbReference type="PROSITE" id="PS51375">
    <property type="entry name" value="PPR"/>
    <property type="match status" value="1"/>
</dbReference>
<evidence type="ECO:0000256" key="1">
    <source>
        <dbReference type="PROSITE-ProRule" id="PRU00708"/>
    </source>
</evidence>
<dbReference type="NCBIfam" id="TIGR00756">
    <property type="entry name" value="PPR"/>
    <property type="match status" value="1"/>
</dbReference>
<dbReference type="EMBL" id="HBHJ01004641">
    <property type="protein sequence ID" value="CAD9666881.1"/>
    <property type="molecule type" value="Transcribed_RNA"/>
</dbReference>
<reference evidence="2" key="1">
    <citation type="submission" date="2021-01" db="EMBL/GenBank/DDBJ databases">
        <authorList>
            <person name="Corre E."/>
            <person name="Pelletier E."/>
            <person name="Niang G."/>
            <person name="Scheremetjew M."/>
            <person name="Finn R."/>
            <person name="Kale V."/>
            <person name="Holt S."/>
            <person name="Cochrane G."/>
            <person name="Meng A."/>
            <person name="Brown T."/>
            <person name="Cohen L."/>
        </authorList>
    </citation>
    <scope>NUCLEOTIDE SEQUENCE</scope>
    <source>
        <strain evidence="2">CCMP1243</strain>
    </source>
</reference>
<dbReference type="InterPro" id="IPR011990">
    <property type="entry name" value="TPR-like_helical_dom_sf"/>
</dbReference>
<feature type="repeat" description="PPR" evidence="1">
    <location>
        <begin position="95"/>
        <end position="129"/>
    </location>
</feature>